<feature type="coiled-coil region" evidence="1">
    <location>
        <begin position="11"/>
        <end position="38"/>
    </location>
</feature>
<dbReference type="InParanoid" id="A0A151Z848"/>
<evidence type="ECO:0000256" key="1">
    <source>
        <dbReference type="SAM" id="Coils"/>
    </source>
</evidence>
<dbReference type="AlphaFoldDB" id="A0A151Z848"/>
<comment type="caution">
    <text evidence="2">The sequence shown here is derived from an EMBL/GenBank/DDBJ whole genome shotgun (WGS) entry which is preliminary data.</text>
</comment>
<protein>
    <submittedName>
        <fullName evidence="2">Uncharacterized protein</fullName>
    </submittedName>
</protein>
<name>A0A151Z848_TIELA</name>
<dbReference type="OrthoDB" id="3047760at2759"/>
<proteinExistence type="predicted"/>
<organism evidence="2 3">
    <name type="scientific">Tieghemostelium lacteum</name>
    <name type="common">Slime mold</name>
    <name type="synonym">Dictyostelium lacteum</name>
    <dbReference type="NCBI Taxonomy" id="361077"/>
    <lineage>
        <taxon>Eukaryota</taxon>
        <taxon>Amoebozoa</taxon>
        <taxon>Evosea</taxon>
        <taxon>Eumycetozoa</taxon>
        <taxon>Dictyostelia</taxon>
        <taxon>Dictyosteliales</taxon>
        <taxon>Raperosteliaceae</taxon>
        <taxon>Tieghemostelium</taxon>
    </lineage>
</organism>
<accession>A0A151Z848</accession>
<gene>
    <name evidence="2" type="ORF">DLAC_08734</name>
</gene>
<dbReference type="EMBL" id="LODT01000037">
    <property type="protein sequence ID" value="KYQ90146.1"/>
    <property type="molecule type" value="Genomic_DNA"/>
</dbReference>
<dbReference type="Proteomes" id="UP000076078">
    <property type="component" value="Unassembled WGS sequence"/>
</dbReference>
<evidence type="ECO:0000313" key="2">
    <source>
        <dbReference type="EMBL" id="KYQ90146.1"/>
    </source>
</evidence>
<evidence type="ECO:0000313" key="3">
    <source>
        <dbReference type="Proteomes" id="UP000076078"/>
    </source>
</evidence>
<keyword evidence="1" id="KW-0175">Coiled coil</keyword>
<sequence>MDDNNNKPGWATNLFNQLQRLEQKIDNMSLVLVITTNRQNRSFNSTSPRNVPPSLLLKDTEGCGNFPGLRHAPTLNPIAEIGSTPNIEINSFNDNLTNNQLSYLSRFYNNNFGIDATTTIEHKRILFYNWIEHPN</sequence>
<reference evidence="2 3" key="1">
    <citation type="submission" date="2015-12" db="EMBL/GenBank/DDBJ databases">
        <title>Dictyostelia acquired genes for synthesis and detection of signals that induce cell-type specialization by lateral gene transfer from prokaryotes.</title>
        <authorList>
            <person name="Gloeckner G."/>
            <person name="Schaap P."/>
        </authorList>
    </citation>
    <scope>NUCLEOTIDE SEQUENCE [LARGE SCALE GENOMIC DNA]</scope>
    <source>
        <strain evidence="2 3">TK</strain>
    </source>
</reference>
<keyword evidence="3" id="KW-1185">Reference proteome</keyword>